<dbReference type="GO" id="GO:0000981">
    <property type="term" value="F:DNA-binding transcription factor activity, RNA polymerase II-specific"/>
    <property type="evidence" value="ECO:0007669"/>
    <property type="project" value="TreeGrafter"/>
</dbReference>
<evidence type="ECO:0000313" key="9">
    <source>
        <dbReference type="Proteomes" id="UP001445076"/>
    </source>
</evidence>
<proteinExistence type="predicted"/>
<reference evidence="8 9" key="1">
    <citation type="journal article" date="2024" name="BMC Genomics">
        <title>Genome assembly of redclaw crayfish (Cherax quadricarinatus) provides insights into its immune adaptation and hypoxia tolerance.</title>
        <authorList>
            <person name="Liu Z."/>
            <person name="Zheng J."/>
            <person name="Li H."/>
            <person name="Fang K."/>
            <person name="Wang S."/>
            <person name="He J."/>
            <person name="Zhou D."/>
            <person name="Weng S."/>
            <person name="Chi M."/>
            <person name="Gu Z."/>
            <person name="He J."/>
            <person name="Li F."/>
            <person name="Wang M."/>
        </authorList>
    </citation>
    <scope>NUCLEOTIDE SEQUENCE [LARGE SCALE GENOMIC DNA]</scope>
    <source>
        <strain evidence="8">ZL_2023a</strain>
    </source>
</reference>
<gene>
    <name evidence="8" type="ORF">OTU49_000334</name>
</gene>
<evidence type="ECO:0000256" key="7">
    <source>
        <dbReference type="SAM" id="MobiDB-lite"/>
    </source>
</evidence>
<keyword evidence="6" id="KW-0175">Coiled coil</keyword>
<comment type="subcellular location">
    <subcellularLocation>
        <location evidence="1">Nucleus</location>
    </subcellularLocation>
</comment>
<dbReference type="PANTHER" id="PTHR11969">
    <property type="entry name" value="MAX DIMERIZATION, MAD"/>
    <property type="match status" value="1"/>
</dbReference>
<dbReference type="GO" id="GO:0046983">
    <property type="term" value="F:protein dimerization activity"/>
    <property type="evidence" value="ECO:0007669"/>
    <property type="project" value="InterPro"/>
</dbReference>
<dbReference type="EMBL" id="JARKIK010000019">
    <property type="protein sequence ID" value="KAK8745710.1"/>
    <property type="molecule type" value="Genomic_DNA"/>
</dbReference>
<keyword evidence="9" id="KW-1185">Reference proteome</keyword>
<protein>
    <recommendedName>
        <fullName evidence="10">Max-binding protein MNT</fullName>
    </recommendedName>
</protein>
<evidence type="ECO:0000256" key="4">
    <source>
        <dbReference type="ARBA" id="ARBA00023163"/>
    </source>
</evidence>
<evidence type="ECO:0000256" key="5">
    <source>
        <dbReference type="ARBA" id="ARBA00023242"/>
    </source>
</evidence>
<feature type="coiled-coil region" evidence="6">
    <location>
        <begin position="12"/>
        <end position="53"/>
    </location>
</feature>
<dbReference type="GO" id="GO:0000978">
    <property type="term" value="F:RNA polymerase II cis-regulatory region sequence-specific DNA binding"/>
    <property type="evidence" value="ECO:0007669"/>
    <property type="project" value="TreeGrafter"/>
</dbReference>
<feature type="compositionally biased region" description="Polar residues" evidence="7">
    <location>
        <begin position="127"/>
        <end position="144"/>
    </location>
</feature>
<keyword evidence="4" id="KW-0804">Transcription</keyword>
<dbReference type="PANTHER" id="PTHR11969:SF99">
    <property type="entry name" value="MAX-BINDING PROTEIN MNT"/>
    <property type="match status" value="1"/>
</dbReference>
<evidence type="ECO:0000313" key="8">
    <source>
        <dbReference type="EMBL" id="KAK8745710.1"/>
    </source>
</evidence>
<reference evidence="8" key="2">
    <citation type="submission" date="2024-01" db="EMBL/GenBank/DDBJ databases">
        <authorList>
            <person name="He J."/>
            <person name="Wang M."/>
            <person name="Zheng J."/>
            <person name="Liu Z."/>
        </authorList>
    </citation>
    <scope>NUCLEOTIDE SEQUENCE</scope>
    <source>
        <strain evidence="8">ZL_2023a</strain>
        <tissue evidence="8">Muscle</tissue>
    </source>
</reference>
<dbReference type="AlphaFoldDB" id="A0AAW0XMB7"/>
<feature type="compositionally biased region" description="Polar residues" evidence="7">
    <location>
        <begin position="188"/>
        <end position="217"/>
    </location>
</feature>
<feature type="region of interest" description="Disordered" evidence="7">
    <location>
        <begin position="77"/>
        <end position="217"/>
    </location>
</feature>
<evidence type="ECO:0000256" key="1">
    <source>
        <dbReference type="ARBA" id="ARBA00004123"/>
    </source>
</evidence>
<organism evidence="8 9">
    <name type="scientific">Cherax quadricarinatus</name>
    <name type="common">Australian red claw crayfish</name>
    <dbReference type="NCBI Taxonomy" id="27406"/>
    <lineage>
        <taxon>Eukaryota</taxon>
        <taxon>Metazoa</taxon>
        <taxon>Ecdysozoa</taxon>
        <taxon>Arthropoda</taxon>
        <taxon>Crustacea</taxon>
        <taxon>Multicrustacea</taxon>
        <taxon>Malacostraca</taxon>
        <taxon>Eumalacostraca</taxon>
        <taxon>Eucarida</taxon>
        <taxon>Decapoda</taxon>
        <taxon>Pleocyemata</taxon>
        <taxon>Astacidea</taxon>
        <taxon>Parastacoidea</taxon>
        <taxon>Parastacidae</taxon>
        <taxon>Cherax</taxon>
    </lineage>
</organism>
<keyword evidence="2" id="KW-0805">Transcription regulation</keyword>
<name>A0AAW0XMB7_CHEQU</name>
<evidence type="ECO:0000256" key="3">
    <source>
        <dbReference type="ARBA" id="ARBA00023125"/>
    </source>
</evidence>
<feature type="compositionally biased region" description="Polar residues" evidence="7">
    <location>
        <begin position="103"/>
        <end position="114"/>
    </location>
</feature>
<keyword evidence="5" id="KW-0539">Nucleus</keyword>
<evidence type="ECO:0008006" key="10">
    <source>
        <dbReference type="Google" id="ProtNLM"/>
    </source>
</evidence>
<feature type="compositionally biased region" description="Polar residues" evidence="7">
    <location>
        <begin position="156"/>
        <end position="181"/>
    </location>
</feature>
<keyword evidence="3" id="KW-0238">DNA-binding</keyword>
<evidence type="ECO:0000256" key="2">
    <source>
        <dbReference type="ARBA" id="ARBA00023015"/>
    </source>
</evidence>
<dbReference type="InterPro" id="IPR036638">
    <property type="entry name" value="HLH_DNA-bd_sf"/>
</dbReference>
<dbReference type="GO" id="GO:0005634">
    <property type="term" value="C:nucleus"/>
    <property type="evidence" value="ECO:0007669"/>
    <property type="project" value="UniProtKB-SubCell"/>
</dbReference>
<accession>A0AAW0XMB7</accession>
<dbReference type="EMBL" id="JARKIK010000019">
    <property type="protein sequence ID" value="KAK8745709.1"/>
    <property type="molecule type" value="Genomic_DNA"/>
</dbReference>
<sequence>MDDKKISNQTILKAAHRHIQTLKRKEREYEHEMERLAREKIAHQQKLSALKKELSARWDHIDFNALLPDMASLEQYRDKETKSTTTASEQPDLDDDSPRDAGTQATSVATSCTLSPRLHAEPRGTVTFATMGTDGNTGVGTSNLAPPREHFMDPNQPLNLSTNIVDSSRASPRAQQVSQGRSPHHTSEWGSHQASPHYTSAAYTTSSEEDTWPSSDISTMAPTLMRETITSVPNEHLPIMGSTGIHLPAQLVAGGMQLNGAPGGLLGQPAIQVITPEGYKLLPADHAPNGAKPLTITLAHPGLERAENSDEIKTNAAPMMVALNKNGVPALHLAVPTTARSLSHTQGTNGTTTVPLNLSVGGTPTVKVTQAATSSLLSSYLPITHANGITQLVSGLSSSMGTLVSGIGPPIVTPLVVSQPQRAGVPGTVTTVGSKGIKTAAMGGSATSVPLVSTQYTTSLASGLGGLVKPVVVVSAPAAVAGLMAGAHTVASGKP</sequence>
<dbReference type="Proteomes" id="UP001445076">
    <property type="component" value="Unassembled WGS sequence"/>
</dbReference>
<dbReference type="Gene3D" id="4.10.280.10">
    <property type="entry name" value="Helix-loop-helix DNA-binding domain"/>
    <property type="match status" value="1"/>
</dbReference>
<comment type="caution">
    <text evidence="8">The sequence shown here is derived from an EMBL/GenBank/DDBJ whole genome shotgun (WGS) entry which is preliminary data.</text>
</comment>
<evidence type="ECO:0000256" key="6">
    <source>
        <dbReference type="SAM" id="Coils"/>
    </source>
</evidence>